<accession>A0A1I7ZRM1</accession>
<keyword evidence="1" id="KW-1185">Reference proteome</keyword>
<dbReference type="Proteomes" id="UP000095287">
    <property type="component" value="Unplaced"/>
</dbReference>
<dbReference type="AlphaFoldDB" id="A0A1I7ZRM1"/>
<protein>
    <submittedName>
        <fullName evidence="2">Uncharacterized protein</fullName>
    </submittedName>
</protein>
<evidence type="ECO:0000313" key="2">
    <source>
        <dbReference type="WBParaSite" id="L893_g28850.t1"/>
    </source>
</evidence>
<organism evidence="1 2">
    <name type="scientific">Steinernema glaseri</name>
    <dbReference type="NCBI Taxonomy" id="37863"/>
    <lineage>
        <taxon>Eukaryota</taxon>
        <taxon>Metazoa</taxon>
        <taxon>Ecdysozoa</taxon>
        <taxon>Nematoda</taxon>
        <taxon>Chromadorea</taxon>
        <taxon>Rhabditida</taxon>
        <taxon>Tylenchina</taxon>
        <taxon>Panagrolaimomorpha</taxon>
        <taxon>Strongyloidoidea</taxon>
        <taxon>Steinernematidae</taxon>
        <taxon>Steinernema</taxon>
    </lineage>
</organism>
<dbReference type="WBParaSite" id="L893_g28850.t1">
    <property type="protein sequence ID" value="L893_g28850.t1"/>
    <property type="gene ID" value="L893_g28850"/>
</dbReference>
<reference evidence="2" key="1">
    <citation type="submission" date="2016-11" db="UniProtKB">
        <authorList>
            <consortium name="WormBaseParasite"/>
        </authorList>
    </citation>
    <scope>IDENTIFICATION</scope>
</reference>
<evidence type="ECO:0000313" key="1">
    <source>
        <dbReference type="Proteomes" id="UP000095287"/>
    </source>
</evidence>
<sequence>MTSATLNITCQWEGGKVYRTDLHLFSTADEDQSDKDDLLKLADILFPLPFHFDMAEGFAALPLVGFILVLSFFSAEAIAPVEGNCWTDRIFAFDGTSDGCDVAQKCVNETFLFESANKECGQPIESSNLGGSCGSGQYLFIDYTCCAPYKYPDECVQIRTWEPEAAKKSMTVMKQVLRSAKLLQKALEKGDETTADRIKSAQLLPAIKDALKNKLRHHGFRVEIPYSYRKCPQITEILPDDKFYISRHATFFAFKNIIHEIFYQRRFYFMPTYAVELALSGFNCTDFEKLPLLYHNTAYMAELGLQPTGACDFFPELREPTVEYSVQLYEKTSCDIDPPGMNLENLGMEEATERYCKWFVEELSGFGPSNGKKARYQKLANAKIIKYRWNRTTLKEGPSDELNKYRGPRCHVAPWVSPYRL</sequence>
<name>A0A1I7ZRM1_9BILA</name>
<proteinExistence type="predicted"/>